<dbReference type="Pfam" id="PF01764">
    <property type="entry name" value="Lipase_3"/>
    <property type="match status" value="1"/>
</dbReference>
<dbReference type="PANTHER" id="PTHR45856">
    <property type="entry name" value="ALPHA/BETA-HYDROLASES SUPERFAMILY PROTEIN"/>
    <property type="match status" value="1"/>
</dbReference>
<evidence type="ECO:0000313" key="8">
    <source>
        <dbReference type="Proteomes" id="UP000027195"/>
    </source>
</evidence>
<feature type="signal peptide" evidence="5">
    <location>
        <begin position="1"/>
        <end position="17"/>
    </location>
</feature>
<dbReference type="CDD" id="cd00519">
    <property type="entry name" value="Lipase_3"/>
    <property type="match status" value="1"/>
</dbReference>
<comment type="similarity">
    <text evidence="2">Belongs to the AB hydrolase superfamily. Lipase family. Class 3 subfamily.</text>
</comment>
<comment type="catalytic activity">
    <reaction evidence="3">
        <text>a diacylglycerol + H2O = a monoacylglycerol + a fatty acid + H(+)</text>
        <dbReference type="Rhea" id="RHEA:32731"/>
        <dbReference type="ChEBI" id="CHEBI:15377"/>
        <dbReference type="ChEBI" id="CHEBI:15378"/>
        <dbReference type="ChEBI" id="CHEBI:17408"/>
        <dbReference type="ChEBI" id="CHEBI:18035"/>
        <dbReference type="ChEBI" id="CHEBI:28868"/>
    </reaction>
</comment>
<protein>
    <recommendedName>
        <fullName evidence="6">Fungal lipase-type domain-containing protein</fullName>
    </recommendedName>
</protein>
<dbReference type="InParanoid" id="A0A067MV80"/>
<evidence type="ECO:0000256" key="4">
    <source>
        <dbReference type="ARBA" id="ARBA00048461"/>
    </source>
</evidence>
<evidence type="ECO:0000256" key="5">
    <source>
        <dbReference type="SAM" id="SignalP"/>
    </source>
</evidence>
<dbReference type="GO" id="GO:0006629">
    <property type="term" value="P:lipid metabolic process"/>
    <property type="evidence" value="ECO:0007669"/>
    <property type="project" value="InterPro"/>
</dbReference>
<organism evidence="7 8">
    <name type="scientific">Botryobasidium botryosum (strain FD-172 SS1)</name>
    <dbReference type="NCBI Taxonomy" id="930990"/>
    <lineage>
        <taxon>Eukaryota</taxon>
        <taxon>Fungi</taxon>
        <taxon>Dikarya</taxon>
        <taxon>Basidiomycota</taxon>
        <taxon>Agaricomycotina</taxon>
        <taxon>Agaricomycetes</taxon>
        <taxon>Cantharellales</taxon>
        <taxon>Botryobasidiaceae</taxon>
        <taxon>Botryobasidium</taxon>
    </lineage>
</organism>
<dbReference type="PANTHER" id="PTHR45856:SF25">
    <property type="entry name" value="FUNGAL LIPASE-LIKE DOMAIN-CONTAINING PROTEIN"/>
    <property type="match status" value="1"/>
</dbReference>
<accession>A0A067MV80</accession>
<dbReference type="Proteomes" id="UP000027195">
    <property type="component" value="Unassembled WGS sequence"/>
</dbReference>
<evidence type="ECO:0000256" key="2">
    <source>
        <dbReference type="ARBA" id="ARBA00043996"/>
    </source>
</evidence>
<evidence type="ECO:0000256" key="1">
    <source>
        <dbReference type="ARBA" id="ARBA00023157"/>
    </source>
</evidence>
<dbReference type="InterPro" id="IPR051218">
    <property type="entry name" value="Sec_MonoDiacylglyc_Lipase"/>
</dbReference>
<proteinExistence type="inferred from homology"/>
<keyword evidence="1" id="KW-1015">Disulfide bond</keyword>
<dbReference type="SUPFAM" id="SSF53474">
    <property type="entry name" value="alpha/beta-Hydrolases"/>
    <property type="match status" value="1"/>
</dbReference>
<feature type="chain" id="PRO_5001641582" description="Fungal lipase-type domain-containing protein" evidence="5">
    <location>
        <begin position="18"/>
        <end position="299"/>
    </location>
</feature>
<dbReference type="OrthoDB" id="426718at2759"/>
<reference evidence="8" key="1">
    <citation type="journal article" date="2014" name="Proc. Natl. Acad. Sci. U.S.A.">
        <title>Extensive sampling of basidiomycete genomes demonstrates inadequacy of the white-rot/brown-rot paradigm for wood decay fungi.</title>
        <authorList>
            <person name="Riley R."/>
            <person name="Salamov A.A."/>
            <person name="Brown D.W."/>
            <person name="Nagy L.G."/>
            <person name="Floudas D."/>
            <person name="Held B.W."/>
            <person name="Levasseur A."/>
            <person name="Lombard V."/>
            <person name="Morin E."/>
            <person name="Otillar R."/>
            <person name="Lindquist E.A."/>
            <person name="Sun H."/>
            <person name="LaButti K.M."/>
            <person name="Schmutz J."/>
            <person name="Jabbour D."/>
            <person name="Luo H."/>
            <person name="Baker S.E."/>
            <person name="Pisabarro A.G."/>
            <person name="Walton J.D."/>
            <person name="Blanchette R.A."/>
            <person name="Henrissat B."/>
            <person name="Martin F."/>
            <person name="Cullen D."/>
            <person name="Hibbett D.S."/>
            <person name="Grigoriev I.V."/>
        </authorList>
    </citation>
    <scope>NUCLEOTIDE SEQUENCE [LARGE SCALE GENOMIC DNA]</scope>
    <source>
        <strain evidence="8">FD-172 SS1</strain>
    </source>
</reference>
<feature type="domain" description="Fungal lipase-type" evidence="6">
    <location>
        <begin position="95"/>
        <end position="234"/>
    </location>
</feature>
<name>A0A067MV80_BOTB1</name>
<dbReference type="EMBL" id="KL198019">
    <property type="protein sequence ID" value="KDQ19509.1"/>
    <property type="molecule type" value="Genomic_DNA"/>
</dbReference>
<dbReference type="Gene3D" id="3.40.50.1820">
    <property type="entry name" value="alpha/beta hydrolase"/>
    <property type="match status" value="1"/>
</dbReference>
<keyword evidence="5" id="KW-0732">Signal</keyword>
<dbReference type="HOGENOM" id="CLU_032957_9_1_1"/>
<evidence type="ECO:0000313" key="7">
    <source>
        <dbReference type="EMBL" id="KDQ19509.1"/>
    </source>
</evidence>
<sequence>MLTTLLVSLLLGVVALAAPTIQTRAGVTALSASQIAAYRPYAQFSRAAYCPGTAKWTCGAACRALPGFVPYLSGGDGNGTPLFFVGYWPSDDTVVVAHQGTDPTQLLSVLTDIDFIPVPLDSRLFPGLGGARVHNGFAGTQGITADSILSTVKKIMSERNVKKVTVVGHSLGGALALLDGVFLKLQLPSGTQIKVVTHGMPRVGNKWFADWVDANITDLSRITNQHDVIPIVPGRGLGFSHPSQEKHIISASSWVACAGQDNTDSSCSTGAVPNIFFGNVIDHLGYYDGVMIGTIFCDA</sequence>
<dbReference type="InterPro" id="IPR002921">
    <property type="entry name" value="Fungal_lipase-type"/>
</dbReference>
<evidence type="ECO:0000259" key="6">
    <source>
        <dbReference type="Pfam" id="PF01764"/>
    </source>
</evidence>
<gene>
    <name evidence="7" type="ORF">BOTBODRAFT_440996</name>
</gene>
<dbReference type="InterPro" id="IPR029058">
    <property type="entry name" value="AB_hydrolase_fold"/>
</dbReference>
<evidence type="ECO:0000256" key="3">
    <source>
        <dbReference type="ARBA" id="ARBA00047591"/>
    </source>
</evidence>
<dbReference type="AlphaFoldDB" id="A0A067MV80"/>
<comment type="catalytic activity">
    <reaction evidence="4">
        <text>a monoacylglycerol + H2O = glycerol + a fatty acid + H(+)</text>
        <dbReference type="Rhea" id="RHEA:15245"/>
        <dbReference type="ChEBI" id="CHEBI:15377"/>
        <dbReference type="ChEBI" id="CHEBI:15378"/>
        <dbReference type="ChEBI" id="CHEBI:17408"/>
        <dbReference type="ChEBI" id="CHEBI:17754"/>
        <dbReference type="ChEBI" id="CHEBI:28868"/>
    </reaction>
</comment>
<keyword evidence="8" id="KW-1185">Reference proteome</keyword>